<organism evidence="2 3">
    <name type="scientific">Platanthera zijinensis</name>
    <dbReference type="NCBI Taxonomy" id="2320716"/>
    <lineage>
        <taxon>Eukaryota</taxon>
        <taxon>Viridiplantae</taxon>
        <taxon>Streptophyta</taxon>
        <taxon>Embryophyta</taxon>
        <taxon>Tracheophyta</taxon>
        <taxon>Spermatophyta</taxon>
        <taxon>Magnoliopsida</taxon>
        <taxon>Liliopsida</taxon>
        <taxon>Asparagales</taxon>
        <taxon>Orchidaceae</taxon>
        <taxon>Orchidoideae</taxon>
        <taxon>Orchideae</taxon>
        <taxon>Orchidinae</taxon>
        <taxon>Platanthera</taxon>
    </lineage>
</organism>
<feature type="compositionally biased region" description="Basic residues" evidence="1">
    <location>
        <begin position="37"/>
        <end position="59"/>
    </location>
</feature>
<dbReference type="EMBL" id="JBBWWQ010000005">
    <property type="protein sequence ID" value="KAK8947043.1"/>
    <property type="molecule type" value="Genomic_DNA"/>
</dbReference>
<evidence type="ECO:0000313" key="2">
    <source>
        <dbReference type="EMBL" id="KAK8947043.1"/>
    </source>
</evidence>
<evidence type="ECO:0000256" key="1">
    <source>
        <dbReference type="SAM" id="MobiDB-lite"/>
    </source>
</evidence>
<keyword evidence="3" id="KW-1185">Reference proteome</keyword>
<accession>A0AAP0GA48</accession>
<dbReference type="Proteomes" id="UP001418222">
    <property type="component" value="Unassembled WGS sequence"/>
</dbReference>
<sequence length="107" mass="12369">MWDKGLSVVVSQLDPYSSCSSFSTQKHNSVYEDSPQKRKSNKSLRTHKKRPTGPRRGLHRTFGLRRESSCEEFTFTTPRSAVANHWVGPQEKLELMSQQRSSIQRMN</sequence>
<name>A0AAP0GA48_9ASPA</name>
<comment type="caution">
    <text evidence="2">The sequence shown here is derived from an EMBL/GenBank/DDBJ whole genome shotgun (WGS) entry which is preliminary data.</text>
</comment>
<gene>
    <name evidence="2" type="ORF">KSP39_PZI007281</name>
</gene>
<dbReference type="AlphaFoldDB" id="A0AAP0GA48"/>
<proteinExistence type="predicted"/>
<feature type="region of interest" description="Disordered" evidence="1">
    <location>
        <begin position="16"/>
        <end position="59"/>
    </location>
</feature>
<protein>
    <submittedName>
        <fullName evidence="2">Uncharacterized protein</fullName>
    </submittedName>
</protein>
<reference evidence="2 3" key="1">
    <citation type="journal article" date="2022" name="Nat. Plants">
        <title>Genomes of leafy and leafless Platanthera orchids illuminate the evolution of mycoheterotrophy.</title>
        <authorList>
            <person name="Li M.H."/>
            <person name="Liu K.W."/>
            <person name="Li Z."/>
            <person name="Lu H.C."/>
            <person name="Ye Q.L."/>
            <person name="Zhang D."/>
            <person name="Wang J.Y."/>
            <person name="Li Y.F."/>
            <person name="Zhong Z.M."/>
            <person name="Liu X."/>
            <person name="Yu X."/>
            <person name="Liu D.K."/>
            <person name="Tu X.D."/>
            <person name="Liu B."/>
            <person name="Hao Y."/>
            <person name="Liao X.Y."/>
            <person name="Jiang Y.T."/>
            <person name="Sun W.H."/>
            <person name="Chen J."/>
            <person name="Chen Y.Q."/>
            <person name="Ai Y."/>
            <person name="Zhai J.W."/>
            <person name="Wu S.S."/>
            <person name="Zhou Z."/>
            <person name="Hsiao Y.Y."/>
            <person name="Wu W.L."/>
            <person name="Chen Y.Y."/>
            <person name="Lin Y.F."/>
            <person name="Hsu J.L."/>
            <person name="Li C.Y."/>
            <person name="Wang Z.W."/>
            <person name="Zhao X."/>
            <person name="Zhong W.Y."/>
            <person name="Ma X.K."/>
            <person name="Ma L."/>
            <person name="Huang J."/>
            <person name="Chen G.Z."/>
            <person name="Huang M.Z."/>
            <person name="Huang L."/>
            <person name="Peng D.H."/>
            <person name="Luo Y.B."/>
            <person name="Zou S.Q."/>
            <person name="Chen S.P."/>
            <person name="Lan S."/>
            <person name="Tsai W.C."/>
            <person name="Van de Peer Y."/>
            <person name="Liu Z.J."/>
        </authorList>
    </citation>
    <scope>NUCLEOTIDE SEQUENCE [LARGE SCALE GENOMIC DNA]</scope>
    <source>
        <strain evidence="2">Lor287</strain>
    </source>
</reference>
<feature type="compositionally biased region" description="Polar residues" evidence="1">
    <location>
        <begin position="16"/>
        <end position="28"/>
    </location>
</feature>
<evidence type="ECO:0000313" key="3">
    <source>
        <dbReference type="Proteomes" id="UP001418222"/>
    </source>
</evidence>